<feature type="region of interest" description="Disordered" evidence="23">
    <location>
        <begin position="807"/>
        <end position="832"/>
    </location>
</feature>
<keyword evidence="9" id="KW-0132">Cell division</keyword>
<feature type="compositionally biased region" description="Polar residues" evidence="23">
    <location>
        <begin position="809"/>
        <end position="818"/>
    </location>
</feature>
<dbReference type="GO" id="GO:0005819">
    <property type="term" value="C:spindle"/>
    <property type="evidence" value="ECO:0007669"/>
    <property type="project" value="UniProtKB-SubCell"/>
</dbReference>
<evidence type="ECO:0000256" key="15">
    <source>
        <dbReference type="ARBA" id="ARBA00023134"/>
    </source>
</evidence>
<dbReference type="GO" id="GO:0000776">
    <property type="term" value="C:kinetochore"/>
    <property type="evidence" value="ECO:0007669"/>
    <property type="project" value="UniProtKB-KW"/>
</dbReference>
<comment type="subcellular location">
    <subcellularLocation>
        <location evidence="5">Chromosome</location>
        <location evidence="5">Centromere</location>
        <location evidence="5">Kinetochore</location>
    </subcellularLocation>
    <subcellularLocation>
        <location evidence="4">Cleavage furrow</location>
    </subcellularLocation>
    <subcellularLocation>
        <location evidence="3">Cytoplasm</location>
        <location evidence="3">Cytoskeleton</location>
        <location evidence="3">Cilium axoneme</location>
    </subcellularLocation>
    <subcellularLocation>
        <location evidence="1">Cytoplasm</location>
        <location evidence="1">Cytoskeleton</location>
        <location evidence="1">Spindle</location>
    </subcellularLocation>
    <subcellularLocation>
        <location evidence="2">Midbody</location>
    </subcellularLocation>
</comment>
<dbReference type="InterPro" id="IPR016491">
    <property type="entry name" value="Septin"/>
</dbReference>
<keyword evidence="16" id="KW-0206">Cytoskeleton</keyword>
<evidence type="ECO:0000256" key="5">
    <source>
        <dbReference type="ARBA" id="ARBA00004629"/>
    </source>
</evidence>
<evidence type="ECO:0000256" key="14">
    <source>
        <dbReference type="ARBA" id="ARBA00023069"/>
    </source>
</evidence>
<dbReference type="InterPro" id="IPR030379">
    <property type="entry name" value="G_SEPTIN_dom"/>
</dbReference>
<dbReference type="CDD" id="cd10283">
    <property type="entry name" value="MnuA_DNase1-like"/>
    <property type="match status" value="1"/>
</dbReference>
<accession>A0A836A550</accession>
<dbReference type="Proteomes" id="UP000664991">
    <property type="component" value="Unassembled WGS sequence"/>
</dbReference>
<keyword evidence="10 21" id="KW-0547">Nucleotide-binding</keyword>
<feature type="coiled-coil region" evidence="22">
    <location>
        <begin position="429"/>
        <end position="514"/>
    </location>
</feature>
<dbReference type="AlphaFoldDB" id="A0A836A550"/>
<dbReference type="InterPro" id="IPR036691">
    <property type="entry name" value="Endo/exonu/phosph_ase_sf"/>
</dbReference>
<reference evidence="25 26" key="1">
    <citation type="submission" date="2020-12" db="EMBL/GenBank/DDBJ databases">
        <title>De novo assembly of Tibetan sheep genome.</title>
        <authorList>
            <person name="Li X."/>
        </authorList>
    </citation>
    <scope>NUCLEOTIDE SEQUENCE [LARGE SCALE GENOMIC DNA]</scope>
    <source>
        <tissue evidence="25">Heart</tissue>
    </source>
</reference>
<evidence type="ECO:0000259" key="24">
    <source>
        <dbReference type="PROSITE" id="PS51719"/>
    </source>
</evidence>
<dbReference type="SUPFAM" id="SSF47781">
    <property type="entry name" value="RuvA domain 2-like"/>
    <property type="match status" value="2"/>
</dbReference>
<keyword evidence="19" id="KW-0137">Centromere</keyword>
<dbReference type="GO" id="GO:0031105">
    <property type="term" value="C:septin complex"/>
    <property type="evidence" value="ECO:0007669"/>
    <property type="project" value="InterPro"/>
</dbReference>
<evidence type="ECO:0000256" key="9">
    <source>
        <dbReference type="ARBA" id="ARBA00022618"/>
    </source>
</evidence>
<evidence type="ECO:0000313" key="26">
    <source>
        <dbReference type="Proteomes" id="UP000664991"/>
    </source>
</evidence>
<evidence type="ECO:0000256" key="12">
    <source>
        <dbReference type="ARBA" id="ARBA00022838"/>
    </source>
</evidence>
<feature type="domain" description="Septin-type G" evidence="24">
    <location>
        <begin position="140"/>
        <end position="409"/>
    </location>
</feature>
<comment type="function">
    <text evidence="20">Filament-forming cytoskeletal GTPase. Required for normal organization of the actin cytoskeleton. Required for normal progress through mitosis. Involved in cytokinesis. Required for normal association of CENPE with the kinetochore. Plays a role in ciliogenesis and collective cell movements. Forms a filamentous structure with SEPTIN12, SEPTIN6, SEPTIN2 and probably SEPTIN4 at the sperm annulus which is required for the structural integrity and motility of the sperm tail during postmeiotic differentiation.</text>
</comment>
<dbReference type="InterPro" id="IPR003583">
    <property type="entry name" value="Hlx-hairpin-Hlx_DNA-bd_motif"/>
</dbReference>
<evidence type="ECO:0000256" key="13">
    <source>
        <dbReference type="ARBA" id="ARBA00023054"/>
    </source>
</evidence>
<evidence type="ECO:0000256" key="19">
    <source>
        <dbReference type="ARBA" id="ARBA00023328"/>
    </source>
</evidence>
<evidence type="ECO:0000256" key="18">
    <source>
        <dbReference type="ARBA" id="ARBA00023306"/>
    </source>
</evidence>
<dbReference type="GO" id="GO:0051301">
    <property type="term" value="P:cell division"/>
    <property type="evidence" value="ECO:0007669"/>
    <property type="project" value="UniProtKB-KW"/>
</dbReference>
<keyword evidence="15 21" id="KW-0342">GTP-binding</keyword>
<dbReference type="InterPro" id="IPR005135">
    <property type="entry name" value="Endo/exonuclease/phosphatase"/>
</dbReference>
<dbReference type="EMBL" id="JAEMGP010000004">
    <property type="protein sequence ID" value="KAG5210342.1"/>
    <property type="molecule type" value="Genomic_DNA"/>
</dbReference>
<organism evidence="25 26">
    <name type="scientific">Ovis aries</name>
    <name type="common">Sheep</name>
    <dbReference type="NCBI Taxonomy" id="9940"/>
    <lineage>
        <taxon>Eukaryota</taxon>
        <taxon>Metazoa</taxon>
        <taxon>Chordata</taxon>
        <taxon>Craniata</taxon>
        <taxon>Vertebrata</taxon>
        <taxon>Euteleostomi</taxon>
        <taxon>Mammalia</taxon>
        <taxon>Eutheria</taxon>
        <taxon>Laurasiatheria</taxon>
        <taxon>Artiodactyla</taxon>
        <taxon>Ruminantia</taxon>
        <taxon>Pecora</taxon>
        <taxon>Bovidae</taxon>
        <taxon>Caprinae</taxon>
        <taxon>Ovis</taxon>
    </lineage>
</organism>
<dbReference type="GO" id="GO:0003677">
    <property type="term" value="F:DNA binding"/>
    <property type="evidence" value="ECO:0007669"/>
    <property type="project" value="InterPro"/>
</dbReference>
<feature type="compositionally biased region" description="Basic and acidic residues" evidence="23">
    <location>
        <begin position="1166"/>
        <end position="1176"/>
    </location>
</feature>
<dbReference type="Gene3D" id="1.10.150.320">
    <property type="entry name" value="Photosystem II 12 kDa extrinsic protein"/>
    <property type="match status" value="1"/>
</dbReference>
<dbReference type="Gene3D" id="1.10.150.280">
    <property type="entry name" value="AF1531-like domain"/>
    <property type="match status" value="1"/>
</dbReference>
<feature type="region of interest" description="Disordered" evidence="23">
    <location>
        <begin position="1153"/>
        <end position="1176"/>
    </location>
</feature>
<dbReference type="InterPro" id="IPR027417">
    <property type="entry name" value="P-loop_NTPase"/>
</dbReference>
<dbReference type="GO" id="GO:0005930">
    <property type="term" value="C:axoneme"/>
    <property type="evidence" value="ECO:0007669"/>
    <property type="project" value="UniProtKB-SubCell"/>
</dbReference>
<keyword evidence="11" id="KW-0498">Mitosis</keyword>
<evidence type="ECO:0000256" key="2">
    <source>
        <dbReference type="ARBA" id="ARBA00004214"/>
    </source>
</evidence>
<name>A0A836A550_SHEEP</name>
<protein>
    <recommendedName>
        <fullName evidence="6">Septin-7</fullName>
    </recommendedName>
</protein>
<evidence type="ECO:0000256" key="11">
    <source>
        <dbReference type="ARBA" id="ARBA00022776"/>
    </source>
</evidence>
<evidence type="ECO:0000256" key="23">
    <source>
        <dbReference type="SAM" id="MobiDB-lite"/>
    </source>
</evidence>
<evidence type="ECO:0000256" key="10">
    <source>
        <dbReference type="ARBA" id="ARBA00022741"/>
    </source>
</evidence>
<dbReference type="PANTHER" id="PTHR18884">
    <property type="entry name" value="SEPTIN"/>
    <property type="match status" value="1"/>
</dbReference>
<dbReference type="SMART" id="SM00278">
    <property type="entry name" value="HhH1"/>
    <property type="match status" value="3"/>
</dbReference>
<evidence type="ECO:0000256" key="20">
    <source>
        <dbReference type="ARBA" id="ARBA00045753"/>
    </source>
</evidence>
<dbReference type="SUPFAM" id="SSF52540">
    <property type="entry name" value="P-loop containing nucleoside triphosphate hydrolases"/>
    <property type="match status" value="1"/>
</dbReference>
<dbReference type="GO" id="GO:0030496">
    <property type="term" value="C:midbody"/>
    <property type="evidence" value="ECO:0007669"/>
    <property type="project" value="UniProtKB-SubCell"/>
</dbReference>
<evidence type="ECO:0000256" key="3">
    <source>
        <dbReference type="ARBA" id="ARBA00004430"/>
    </source>
</evidence>
<comment type="similarity">
    <text evidence="21">Belongs to the TRAFAC class TrmE-Era-EngA-EngB-Septin-like GTPase superfamily. Septin GTPase family.</text>
</comment>
<comment type="caution">
    <text evidence="25">The sequence shown here is derived from an EMBL/GenBank/DDBJ whole genome shotgun (WGS) entry which is preliminary data.</text>
</comment>
<keyword evidence="13 22" id="KW-0175">Coiled coil</keyword>
<keyword evidence="17" id="KW-0966">Cell projection</keyword>
<keyword evidence="12" id="KW-0995">Kinetochore</keyword>
<dbReference type="FunFam" id="3.40.50.300:FF:000162">
    <property type="entry name" value="septin-7 isoform X1"/>
    <property type="match status" value="1"/>
</dbReference>
<dbReference type="Pfam" id="PF00735">
    <property type="entry name" value="Septin"/>
    <property type="match status" value="1"/>
</dbReference>
<evidence type="ECO:0000256" key="7">
    <source>
        <dbReference type="ARBA" id="ARBA00022454"/>
    </source>
</evidence>
<dbReference type="InterPro" id="IPR010994">
    <property type="entry name" value="RuvA_2-like"/>
</dbReference>
<gene>
    <name evidence="25" type="ORF">JEQ12_015536</name>
</gene>
<dbReference type="PROSITE" id="PS51719">
    <property type="entry name" value="G_SEPTIN"/>
    <property type="match status" value="1"/>
</dbReference>
<keyword evidence="7" id="KW-0158">Chromosome</keyword>
<dbReference type="GO" id="GO:0006281">
    <property type="term" value="P:DNA repair"/>
    <property type="evidence" value="ECO:0007669"/>
    <property type="project" value="InterPro"/>
</dbReference>
<evidence type="ECO:0000256" key="6">
    <source>
        <dbReference type="ARBA" id="ARBA00018906"/>
    </source>
</evidence>
<proteinExistence type="inferred from homology"/>
<keyword evidence="14" id="KW-0969">Cilium</keyword>
<dbReference type="PRINTS" id="PR01742">
    <property type="entry name" value="SEPTIN7"/>
</dbReference>
<dbReference type="Gene3D" id="3.60.10.10">
    <property type="entry name" value="Endonuclease/exonuclease/phosphatase"/>
    <property type="match status" value="1"/>
</dbReference>
<evidence type="ECO:0000256" key="17">
    <source>
        <dbReference type="ARBA" id="ARBA00023273"/>
    </source>
</evidence>
<sequence>MSVSARSAAAEERSVNSSTMGYSITESVSSGLSKKAASEFGTNHATVYLSMSCLSPDYSGFVRFAAKSYCGVLCFVYINGLNYGQYFSPMGKLKVTLIFCANLEVGLYELLMKLLQQKNLEGYVGFANLPNQVYRKSVKRGFEFTLMVVGESGLGKSTLINSLFLTDLYSPEYPGPSHRIKKTVQVEQSKVLIKEGGVQLLLTIVDTPGFGDAVDNSNCWQPVIDYIDSKFEDYLNAESRVNRRQMPDNRVQCCLYFIAPSGHGLKPLDIEFMKRLHEKVNIIPLIAKADTLTPEECQQFKKQIMKEIQEHKIKIYEFPETDDEEENKLVKKIKDRLPLAVVGSNTIIEVNGKRVRGRQYPWGVAEVENGEHCDFTILRNMLIRTHMQDLKDVTNNVHYENYRSRKLAAVTYNGVDNNKNKGQLTKSPLAQMEEERREHVAKMKKMEMEMEQVFEMKVKEKVQKLKDSEAELQRRHEQMKKNLEAQHKELEEKRRQFEDEKANWEAQQRILEQQNSSSPKIRPIPPLLDLSADYVVTAQVKIPQLCLWCGIRWPLDVSIYLPHGLVFLQWFGGTGPYQEAKSSMITASIHQLPESQKASWTPDPAMGSTLGCHRSIPRDPSDLSHSRKFSAACNFSNILVNQERLNINTATEEELMTLPGVTRAVARSIVEYREYIGGFKKVEDLALVSGVGATKLEQVKFEICVSSKGSSAQHSPSSLRRDLMAEQQPHHLAAAAAVPLTPRVNINTATPAQLMSVRGLTEKMAVSIVDYRREHGPFRSVEDLVRMGGINAAFLDRIRHQVFAERSRPPSTHTNGGLTFTAKPHPSPTSLSLQSEDLDLPPGGPTQIISTRPSVEAFGGTRDGRPVLRLATWNLQGCSVEKANNPGVREVVCMTLLENSIKLLAVQELLDREALEKFCVELNQPILPNIRKWKGPRGCWKAVVSETPSTQLQKGAGFAGFLWDTAAGVELRDAAWQESSPGNGHGKPVGPSPYLARFKVGSHDLTLVNLHLATLTFPGGENLSKNHSDSHRWASFTQTLQETLKGEKDVIVLGDFGQGPDSSDYDILRKEKFHHLIPAHTFTNISTKNPQGSKTLDNIWISKSLKKVFTGHWAVVREGLTNPWIPDNWSWGGVASEHCPVLAEFYTEKDWTRKEGPRSGNGLTLERSEANIKHER</sequence>
<dbReference type="GO" id="GO:0032154">
    <property type="term" value="C:cleavage furrow"/>
    <property type="evidence" value="ECO:0007669"/>
    <property type="project" value="UniProtKB-SubCell"/>
</dbReference>
<evidence type="ECO:0000256" key="8">
    <source>
        <dbReference type="ARBA" id="ARBA00022490"/>
    </source>
</evidence>
<evidence type="ECO:0000313" key="25">
    <source>
        <dbReference type="EMBL" id="KAG5210342.1"/>
    </source>
</evidence>
<dbReference type="Pfam" id="PF12836">
    <property type="entry name" value="HHH_3"/>
    <property type="match status" value="2"/>
</dbReference>
<evidence type="ECO:0000256" key="21">
    <source>
        <dbReference type="RuleBase" id="RU004560"/>
    </source>
</evidence>
<evidence type="ECO:0000256" key="16">
    <source>
        <dbReference type="ARBA" id="ARBA00023212"/>
    </source>
</evidence>
<dbReference type="SUPFAM" id="SSF56219">
    <property type="entry name" value="DNase I-like"/>
    <property type="match status" value="1"/>
</dbReference>
<evidence type="ECO:0000256" key="22">
    <source>
        <dbReference type="SAM" id="Coils"/>
    </source>
</evidence>
<dbReference type="GO" id="GO:0005525">
    <property type="term" value="F:GTP binding"/>
    <property type="evidence" value="ECO:0007669"/>
    <property type="project" value="UniProtKB-KW"/>
</dbReference>
<evidence type="ECO:0000256" key="1">
    <source>
        <dbReference type="ARBA" id="ARBA00004186"/>
    </source>
</evidence>
<evidence type="ECO:0000256" key="4">
    <source>
        <dbReference type="ARBA" id="ARBA00004626"/>
    </source>
</evidence>
<keyword evidence="8" id="KW-0963">Cytoplasm</keyword>
<keyword evidence="18" id="KW-0131">Cell cycle</keyword>
<dbReference type="CDD" id="cd01850">
    <property type="entry name" value="CDC_Septin"/>
    <property type="match status" value="1"/>
</dbReference>
<dbReference type="Gene3D" id="3.40.50.300">
    <property type="entry name" value="P-loop containing nucleotide triphosphate hydrolases"/>
    <property type="match status" value="1"/>
</dbReference>
<dbReference type="GO" id="GO:0003824">
    <property type="term" value="F:catalytic activity"/>
    <property type="evidence" value="ECO:0007669"/>
    <property type="project" value="InterPro"/>
</dbReference>
<dbReference type="Pfam" id="PF03372">
    <property type="entry name" value="Exo_endo_phos"/>
    <property type="match status" value="1"/>
</dbReference>
<dbReference type="InterPro" id="IPR008115">
    <property type="entry name" value="Septin7"/>
</dbReference>